<evidence type="ECO:0000256" key="1">
    <source>
        <dbReference type="SAM" id="MobiDB-lite"/>
    </source>
</evidence>
<feature type="compositionally biased region" description="Basic and acidic residues" evidence="1">
    <location>
        <begin position="97"/>
        <end position="112"/>
    </location>
</feature>
<feature type="compositionally biased region" description="Low complexity" evidence="1">
    <location>
        <begin position="9"/>
        <end position="24"/>
    </location>
</feature>
<protein>
    <submittedName>
        <fullName evidence="2">Uncharacterized protein</fullName>
    </submittedName>
</protein>
<proteinExistence type="predicted"/>
<keyword evidence="3" id="KW-1185">Reference proteome</keyword>
<feature type="compositionally biased region" description="Pro residues" evidence="1">
    <location>
        <begin position="258"/>
        <end position="272"/>
    </location>
</feature>
<feature type="compositionally biased region" description="Low complexity" evidence="1">
    <location>
        <begin position="60"/>
        <end position="77"/>
    </location>
</feature>
<sequence>MITIFSFLASRAHGRSPAAGAASRRPTERVRSSRNARQRSPVEQVVHGSPPPRRAPRPAGPAATAPRPAPEPAAALPSRTSPAGCPFRSPAGFSALRDGRERLGARCREHPPRPRRPARSPLCRRVTSRLSGRAQERQVARAVHETEDVAERVDHGSGDEPSTTTSTVCAHSATRSPRPPEQQAATGSALARPYLPCSSTTTRPSPWPSACTPPRTAPLPASTRWRRARSRNSSGRCRRDSATGSRHCARPRSRSPDAAPPSPPAPSQPSPRPSATTSSCVSTTAAMTERPAPAPLNRTSSSTPGTAGICSPGTPSAPTGGPSAGLLHEDGVLETGGPSLPDLAGFLLSLDVPFTVIDPPELRDVLLALADRCAAAGGNPPRPRAPR</sequence>
<feature type="compositionally biased region" description="Low complexity" evidence="1">
    <location>
        <begin position="273"/>
        <end position="286"/>
    </location>
</feature>
<dbReference type="EMBL" id="OCNE01000007">
    <property type="protein sequence ID" value="SOD62659.1"/>
    <property type="molecule type" value="Genomic_DNA"/>
</dbReference>
<feature type="compositionally biased region" description="Basic and acidic residues" evidence="1">
    <location>
        <begin position="134"/>
        <end position="158"/>
    </location>
</feature>
<feature type="compositionally biased region" description="Low complexity" evidence="1">
    <location>
        <begin position="311"/>
        <end position="325"/>
    </location>
</feature>
<dbReference type="Proteomes" id="UP000219072">
    <property type="component" value="Unassembled WGS sequence"/>
</dbReference>
<organism evidence="2 3">
    <name type="scientific">Streptomyces zhaozhouensis</name>
    <dbReference type="NCBI Taxonomy" id="1300267"/>
    <lineage>
        <taxon>Bacteria</taxon>
        <taxon>Bacillati</taxon>
        <taxon>Actinomycetota</taxon>
        <taxon>Actinomycetes</taxon>
        <taxon>Kitasatosporales</taxon>
        <taxon>Streptomycetaceae</taxon>
        <taxon>Streptomyces</taxon>
    </lineage>
</organism>
<feature type="compositionally biased region" description="Polar residues" evidence="1">
    <location>
        <begin position="160"/>
        <end position="175"/>
    </location>
</feature>
<name>A0A286DVF0_9ACTN</name>
<reference evidence="2 3" key="1">
    <citation type="submission" date="2017-09" db="EMBL/GenBank/DDBJ databases">
        <authorList>
            <person name="Ehlers B."/>
            <person name="Leendertz F.H."/>
        </authorList>
    </citation>
    <scope>NUCLEOTIDE SEQUENCE [LARGE SCALE GENOMIC DNA]</scope>
    <source>
        <strain evidence="2 3">CGMCC 4.7095</strain>
    </source>
</reference>
<feature type="region of interest" description="Disordered" evidence="1">
    <location>
        <begin position="9"/>
        <end position="330"/>
    </location>
</feature>
<accession>A0A286DVF0</accession>
<dbReference type="AlphaFoldDB" id="A0A286DVF0"/>
<gene>
    <name evidence="2" type="ORF">SAMN06297387_10732</name>
</gene>
<evidence type="ECO:0000313" key="3">
    <source>
        <dbReference type="Proteomes" id="UP000219072"/>
    </source>
</evidence>
<evidence type="ECO:0000313" key="2">
    <source>
        <dbReference type="EMBL" id="SOD62659.1"/>
    </source>
</evidence>